<protein>
    <submittedName>
        <fullName evidence="3">DnaJ-like protein 60</fullName>
    </submittedName>
</protein>
<dbReference type="Pfam" id="PF00226">
    <property type="entry name" value="DnaJ"/>
    <property type="match status" value="1"/>
</dbReference>
<dbReference type="InterPro" id="IPR036869">
    <property type="entry name" value="J_dom_sf"/>
</dbReference>
<dbReference type="PANTHER" id="PTHR44825:SF1">
    <property type="entry name" value="DNAJ HOMOLOG SUBFAMILY C MEMBER 4"/>
    <property type="match status" value="1"/>
</dbReference>
<organism evidence="3 4">
    <name type="scientific">Lucilia cuprina</name>
    <name type="common">Green bottle fly</name>
    <name type="synonym">Australian sheep blowfly</name>
    <dbReference type="NCBI Taxonomy" id="7375"/>
    <lineage>
        <taxon>Eukaryota</taxon>
        <taxon>Metazoa</taxon>
        <taxon>Ecdysozoa</taxon>
        <taxon>Arthropoda</taxon>
        <taxon>Hexapoda</taxon>
        <taxon>Insecta</taxon>
        <taxon>Pterygota</taxon>
        <taxon>Neoptera</taxon>
        <taxon>Endopterygota</taxon>
        <taxon>Diptera</taxon>
        <taxon>Brachycera</taxon>
        <taxon>Muscomorpha</taxon>
        <taxon>Oestroidea</taxon>
        <taxon>Calliphoridae</taxon>
        <taxon>Luciliinae</taxon>
        <taxon>Lucilia</taxon>
    </lineage>
</organism>
<dbReference type="PRINTS" id="PR00625">
    <property type="entry name" value="JDOMAIN"/>
</dbReference>
<dbReference type="CDD" id="cd06257">
    <property type="entry name" value="DnaJ"/>
    <property type="match status" value="1"/>
</dbReference>
<dbReference type="Proteomes" id="UP000037069">
    <property type="component" value="Unassembled WGS sequence"/>
</dbReference>
<accession>A0A0L0CQV8</accession>
<dbReference type="AlphaFoldDB" id="A0A0L0CQV8"/>
<comment type="caution">
    <text evidence="3">The sequence shown here is derived from an EMBL/GenBank/DDBJ whole genome shotgun (WGS) entry which is preliminary data.</text>
</comment>
<gene>
    <name evidence="3" type="ORF">FF38_01925</name>
</gene>
<dbReference type="STRING" id="7375.A0A0L0CQV8"/>
<dbReference type="Gene3D" id="1.10.287.110">
    <property type="entry name" value="DnaJ domain"/>
    <property type="match status" value="1"/>
</dbReference>
<proteinExistence type="predicted"/>
<evidence type="ECO:0000256" key="1">
    <source>
        <dbReference type="SAM" id="Phobius"/>
    </source>
</evidence>
<dbReference type="OrthoDB" id="445556at2759"/>
<name>A0A0L0CQV8_LUCCU</name>
<evidence type="ECO:0000313" key="4">
    <source>
        <dbReference type="Proteomes" id="UP000037069"/>
    </source>
</evidence>
<dbReference type="InterPro" id="IPR052763">
    <property type="entry name" value="DnaJ_C4"/>
</dbReference>
<sequence>MAKSSGTENYYDILNVRSDCTDKEIKSAYVQLSKKFHPDVKGVKTDPQQTAQFLKIAEAYQTLSKPKLRIEYDQNLQAVQSMRVYETSSSAKTEFHRPWEIKPDYDPNPGPYYGIKGLNRTTNSRVALVLIVLGIFGGVFGIASVRQSFARNQKSLDEVSARANEHHQKIRSDVEKYSKDEQLRRVIDRIAANQVER</sequence>
<keyword evidence="1" id="KW-1133">Transmembrane helix</keyword>
<dbReference type="PANTHER" id="PTHR44825">
    <property type="match status" value="1"/>
</dbReference>
<keyword evidence="1" id="KW-0472">Membrane</keyword>
<dbReference type="SMART" id="SM00271">
    <property type="entry name" value="DnaJ"/>
    <property type="match status" value="1"/>
</dbReference>
<keyword evidence="1" id="KW-0812">Transmembrane</keyword>
<keyword evidence="4" id="KW-1185">Reference proteome</keyword>
<reference evidence="3 4" key="1">
    <citation type="journal article" date="2015" name="Nat. Commun.">
        <title>Lucilia cuprina genome unlocks parasitic fly biology to underpin future interventions.</title>
        <authorList>
            <person name="Anstead C.A."/>
            <person name="Korhonen P.K."/>
            <person name="Young N.D."/>
            <person name="Hall R.S."/>
            <person name="Jex A.R."/>
            <person name="Murali S.C."/>
            <person name="Hughes D.S."/>
            <person name="Lee S.F."/>
            <person name="Perry T."/>
            <person name="Stroehlein A.J."/>
            <person name="Ansell B.R."/>
            <person name="Breugelmans B."/>
            <person name="Hofmann A."/>
            <person name="Qu J."/>
            <person name="Dugan S."/>
            <person name="Lee S.L."/>
            <person name="Chao H."/>
            <person name="Dinh H."/>
            <person name="Han Y."/>
            <person name="Doddapaneni H.V."/>
            <person name="Worley K.C."/>
            <person name="Muzny D.M."/>
            <person name="Ioannidis P."/>
            <person name="Waterhouse R.M."/>
            <person name="Zdobnov E.M."/>
            <person name="James P.J."/>
            <person name="Bagnall N.H."/>
            <person name="Kotze A.C."/>
            <person name="Gibbs R.A."/>
            <person name="Richards S."/>
            <person name="Batterham P."/>
            <person name="Gasser R.B."/>
        </authorList>
    </citation>
    <scope>NUCLEOTIDE SEQUENCE [LARGE SCALE GENOMIC DNA]</scope>
    <source>
        <strain evidence="3 4">LS</strain>
        <tissue evidence="3">Full body</tissue>
    </source>
</reference>
<dbReference type="InterPro" id="IPR001623">
    <property type="entry name" value="DnaJ_domain"/>
</dbReference>
<dbReference type="EMBL" id="JRES01000032">
    <property type="protein sequence ID" value="KNC34755.1"/>
    <property type="molecule type" value="Genomic_DNA"/>
</dbReference>
<feature type="domain" description="J" evidence="2">
    <location>
        <begin position="9"/>
        <end position="76"/>
    </location>
</feature>
<dbReference type="PROSITE" id="PS50076">
    <property type="entry name" value="DNAJ_2"/>
    <property type="match status" value="1"/>
</dbReference>
<feature type="transmembrane region" description="Helical" evidence="1">
    <location>
        <begin position="126"/>
        <end position="145"/>
    </location>
</feature>
<evidence type="ECO:0000313" key="3">
    <source>
        <dbReference type="EMBL" id="KNC34755.1"/>
    </source>
</evidence>
<dbReference type="SUPFAM" id="SSF46565">
    <property type="entry name" value="Chaperone J-domain"/>
    <property type="match status" value="1"/>
</dbReference>
<evidence type="ECO:0000259" key="2">
    <source>
        <dbReference type="PROSITE" id="PS50076"/>
    </source>
</evidence>
<dbReference type="OMA" id="KHAEFQE"/>